<proteinExistence type="predicted"/>
<keyword evidence="2" id="KW-1185">Reference proteome</keyword>
<evidence type="ECO:0000313" key="1">
    <source>
        <dbReference type="EMBL" id="CAK9313772.1"/>
    </source>
</evidence>
<reference evidence="1 2" key="1">
    <citation type="submission" date="2024-03" db="EMBL/GenBank/DDBJ databases">
        <authorList>
            <person name="Gkanogiannis A."/>
            <person name="Becerra Lopez-Lavalle L."/>
        </authorList>
    </citation>
    <scope>NUCLEOTIDE SEQUENCE [LARGE SCALE GENOMIC DNA]</scope>
</reference>
<evidence type="ECO:0000313" key="2">
    <source>
        <dbReference type="Proteomes" id="UP001642487"/>
    </source>
</evidence>
<feature type="non-terminal residue" evidence="1">
    <location>
        <position position="74"/>
    </location>
</feature>
<dbReference type="EMBL" id="OZ021745">
    <property type="protein sequence ID" value="CAK9313772.1"/>
    <property type="molecule type" value="Genomic_DNA"/>
</dbReference>
<sequence length="74" mass="8379">GWGLFTSQLEEAVVLVVREFSANISENGSTSIARGRMVRFDALTINHLFDLLDIYKEYYVSSLDRGLNLPSVRQ</sequence>
<name>A0ABP0Y028_9ROSI</name>
<gene>
    <name evidence="1" type="ORF">CITCOLO1_LOCUS5507</name>
</gene>
<feature type="non-terminal residue" evidence="1">
    <location>
        <position position="1"/>
    </location>
</feature>
<dbReference type="Proteomes" id="UP001642487">
    <property type="component" value="Chromosome 11"/>
</dbReference>
<organism evidence="1 2">
    <name type="scientific">Citrullus colocynthis</name>
    <name type="common">colocynth</name>
    <dbReference type="NCBI Taxonomy" id="252529"/>
    <lineage>
        <taxon>Eukaryota</taxon>
        <taxon>Viridiplantae</taxon>
        <taxon>Streptophyta</taxon>
        <taxon>Embryophyta</taxon>
        <taxon>Tracheophyta</taxon>
        <taxon>Spermatophyta</taxon>
        <taxon>Magnoliopsida</taxon>
        <taxon>eudicotyledons</taxon>
        <taxon>Gunneridae</taxon>
        <taxon>Pentapetalae</taxon>
        <taxon>rosids</taxon>
        <taxon>fabids</taxon>
        <taxon>Cucurbitales</taxon>
        <taxon>Cucurbitaceae</taxon>
        <taxon>Benincaseae</taxon>
        <taxon>Citrullus</taxon>
    </lineage>
</organism>
<protein>
    <submittedName>
        <fullName evidence="1">Uncharacterized protein</fullName>
    </submittedName>
</protein>
<accession>A0ABP0Y028</accession>